<comment type="similarity">
    <text evidence="6">Belongs to the ClpA/ClpB family.</text>
</comment>
<dbReference type="InterPro" id="IPR027417">
    <property type="entry name" value="P-loop_NTPase"/>
</dbReference>
<organism evidence="10 11">
    <name type="scientific">Paramuribaculum intestinale</name>
    <dbReference type="NCBI Taxonomy" id="2094151"/>
    <lineage>
        <taxon>Bacteria</taxon>
        <taxon>Pseudomonadati</taxon>
        <taxon>Bacteroidota</taxon>
        <taxon>Bacteroidia</taxon>
        <taxon>Bacteroidales</taxon>
        <taxon>Muribaculaceae</taxon>
        <taxon>Paramuribaculum</taxon>
    </lineage>
</organism>
<dbReference type="RefSeq" id="WP_107035177.1">
    <property type="nucleotide sequence ID" value="NZ_CAOMDK010000005.1"/>
</dbReference>
<dbReference type="Pfam" id="PF02861">
    <property type="entry name" value="Clp_N"/>
    <property type="match status" value="1"/>
</dbReference>
<dbReference type="PANTHER" id="PTHR11638:SF18">
    <property type="entry name" value="HEAT SHOCK PROTEIN 104"/>
    <property type="match status" value="1"/>
</dbReference>
<dbReference type="FunFam" id="3.40.50.300:FF:000010">
    <property type="entry name" value="Chaperone clpB 1, putative"/>
    <property type="match status" value="1"/>
</dbReference>
<comment type="caution">
    <text evidence="10">The sequence shown here is derived from an EMBL/GenBank/DDBJ whole genome shotgun (WGS) entry which is preliminary data.</text>
</comment>
<dbReference type="PANTHER" id="PTHR11638">
    <property type="entry name" value="ATP-DEPENDENT CLP PROTEASE"/>
    <property type="match status" value="1"/>
</dbReference>
<evidence type="ECO:0000256" key="2">
    <source>
        <dbReference type="ARBA" id="ARBA00022741"/>
    </source>
</evidence>
<dbReference type="GO" id="GO:0005524">
    <property type="term" value="F:ATP binding"/>
    <property type="evidence" value="ECO:0007669"/>
    <property type="project" value="UniProtKB-KW"/>
</dbReference>
<evidence type="ECO:0000256" key="7">
    <source>
        <dbReference type="SAM" id="MobiDB-lite"/>
    </source>
</evidence>
<dbReference type="Gene3D" id="1.10.8.60">
    <property type="match status" value="2"/>
</dbReference>
<keyword evidence="1 5" id="KW-0677">Repeat</keyword>
<dbReference type="AlphaFoldDB" id="A0A2V1IW82"/>
<dbReference type="CDD" id="cd00009">
    <property type="entry name" value="AAA"/>
    <property type="match status" value="1"/>
</dbReference>
<dbReference type="Proteomes" id="UP000244925">
    <property type="component" value="Unassembled WGS sequence"/>
</dbReference>
<feature type="domain" description="Clp R" evidence="9">
    <location>
        <begin position="1"/>
        <end position="157"/>
    </location>
</feature>
<dbReference type="Gene3D" id="3.40.50.300">
    <property type="entry name" value="P-loop containing nucleotide triphosphate hydrolases"/>
    <property type="match status" value="2"/>
</dbReference>
<dbReference type="GeneID" id="93423408"/>
<sequence length="860" mass="95509">MTETNFSAELKQVLNESTQQALRHNTGVIRPEHILMAIISDASGKGFRLVERASGSSSAYELQQHLDKYLFESALENHGTEGATPSVSVSDIANRLIKLSVLEARMLKNDTVDVEHLLLAIFHNPETQAMDFMNAFIQAGVTYDAIYSQLTGKPSGAESAYTGSDEDDEDDAPDAPEERGENQRSSSQQPKGQGGDTPVLDKFGNDMTRAAEQDRLDPVVGREVEIERLAQILSRRKKNNPVLIGEPGVGKSAIVEGLALRIVQRKVSRVLFGKRVISLDMASLVAGTKYRGQFEERVKAILNELAKNRDVILFIDELHTIVGAGNAAGSMDAANLLKPALARGEIQCIGATTLDEYRKNIEKDGALERRFQKVMVEPTTPEETLTILHNIKDKYEMHHNVSYTEKALEACVSLTERYVTDRTFPDKAIDALDEAGSRVHITNIAVPDEITSLEDAIAETANNKLMAAREHDFERAAEYRDAEKQLKVRLDEARLKWEKDLQENRETVDEDKVAEVVAMMTGVPAQRIAQAEGKRLKEMGPRLKDAIIGQDEAISKIVKAIQRNRIGLKDPNKPIGTFMFLGPTGVGKTHLAKKLAEYLFDSADTLIRIDMSEYMEKFTVSRLVGAPPGYVGYEEGGQLTEKVRRRPYSVVLLDEIEKAHPDVFNLLLQVMDEGRLTDSLGRRVDFKNTLIIMTSNIGTRQLKDFGSGVGFNTQAVDKEYSHGVLRKALNKAFSPEFLNRVDDIVMFDQLSKEAIFRIIDIELAGFYRRVAELGYTLTLTDEAKEFVAERGYDPQFGARPLKRAIQKYVEDELAEFIIDGELHRGASITVGLDKEKGTTTISVTDALPEAVRPAALPSGD</sequence>
<dbReference type="InterPro" id="IPR003593">
    <property type="entry name" value="AAA+_ATPase"/>
</dbReference>
<evidence type="ECO:0000259" key="8">
    <source>
        <dbReference type="PROSITE" id="PS50151"/>
    </source>
</evidence>
<dbReference type="SMART" id="SM00382">
    <property type="entry name" value="AAA"/>
    <property type="match status" value="2"/>
</dbReference>
<dbReference type="InterPro" id="IPR028299">
    <property type="entry name" value="ClpA/B_CS2"/>
</dbReference>
<dbReference type="PROSITE" id="PS50151">
    <property type="entry name" value="UVR"/>
    <property type="match status" value="1"/>
</dbReference>
<evidence type="ECO:0000259" key="9">
    <source>
        <dbReference type="PROSITE" id="PS51903"/>
    </source>
</evidence>
<dbReference type="Gene3D" id="4.10.860.10">
    <property type="entry name" value="UVR domain"/>
    <property type="match status" value="1"/>
</dbReference>
<dbReference type="FunFam" id="3.40.50.300:FF:000025">
    <property type="entry name" value="ATP-dependent Clp protease subunit"/>
    <property type="match status" value="1"/>
</dbReference>
<dbReference type="PROSITE" id="PS00870">
    <property type="entry name" value="CLPAB_1"/>
    <property type="match status" value="1"/>
</dbReference>
<feature type="region of interest" description="Disordered" evidence="7">
    <location>
        <begin position="154"/>
        <end position="203"/>
    </location>
</feature>
<keyword evidence="10" id="KW-0378">Hydrolase</keyword>
<dbReference type="InterPro" id="IPR003959">
    <property type="entry name" value="ATPase_AAA_core"/>
</dbReference>
<dbReference type="InterPro" id="IPR001943">
    <property type="entry name" value="UVR_dom"/>
</dbReference>
<dbReference type="PRINTS" id="PR00300">
    <property type="entry name" value="CLPPROTEASEA"/>
</dbReference>
<evidence type="ECO:0000256" key="5">
    <source>
        <dbReference type="PROSITE-ProRule" id="PRU01251"/>
    </source>
</evidence>
<reference evidence="11" key="1">
    <citation type="submission" date="2018-02" db="EMBL/GenBank/DDBJ databases">
        <authorList>
            <person name="Clavel T."/>
            <person name="Strowig T."/>
        </authorList>
    </citation>
    <scope>NUCLEOTIDE SEQUENCE [LARGE SCALE GENOMIC DNA]</scope>
    <source>
        <strain evidence="11">DSM 100764</strain>
    </source>
</reference>
<feature type="domain" description="UVR" evidence="8">
    <location>
        <begin position="454"/>
        <end position="489"/>
    </location>
</feature>
<dbReference type="GO" id="GO:0034605">
    <property type="term" value="P:cellular response to heat"/>
    <property type="evidence" value="ECO:0007669"/>
    <property type="project" value="TreeGrafter"/>
</dbReference>
<dbReference type="InterPro" id="IPR041546">
    <property type="entry name" value="ClpA/ClpB_AAA_lid"/>
</dbReference>
<dbReference type="EMBL" id="PUBV01000003">
    <property type="protein sequence ID" value="PWB09156.1"/>
    <property type="molecule type" value="Genomic_DNA"/>
</dbReference>
<dbReference type="Pfam" id="PF10431">
    <property type="entry name" value="ClpB_D2-small"/>
    <property type="match status" value="1"/>
</dbReference>
<dbReference type="GO" id="GO:0008233">
    <property type="term" value="F:peptidase activity"/>
    <property type="evidence" value="ECO:0007669"/>
    <property type="project" value="UniProtKB-KW"/>
</dbReference>
<dbReference type="SUPFAM" id="SSF81923">
    <property type="entry name" value="Double Clp-N motif"/>
    <property type="match status" value="1"/>
</dbReference>
<dbReference type="SUPFAM" id="SSF52540">
    <property type="entry name" value="P-loop containing nucleoside triphosphate hydrolases"/>
    <property type="match status" value="2"/>
</dbReference>
<keyword evidence="10" id="KW-0645">Protease</keyword>
<protein>
    <submittedName>
        <fullName evidence="10">ATP-dependent Clp protease ATP-binding subunit</fullName>
    </submittedName>
</protein>
<dbReference type="InterPro" id="IPR004176">
    <property type="entry name" value="Clp_R_N"/>
</dbReference>
<dbReference type="Pfam" id="PF07724">
    <property type="entry name" value="AAA_2"/>
    <property type="match status" value="1"/>
</dbReference>
<dbReference type="GO" id="GO:0005737">
    <property type="term" value="C:cytoplasm"/>
    <property type="evidence" value="ECO:0007669"/>
    <property type="project" value="TreeGrafter"/>
</dbReference>
<keyword evidence="4 6" id="KW-0143">Chaperone</keyword>
<dbReference type="InterPro" id="IPR018368">
    <property type="entry name" value="ClpA/B_CS1"/>
</dbReference>
<dbReference type="Pfam" id="PF17871">
    <property type="entry name" value="AAA_lid_9"/>
    <property type="match status" value="1"/>
</dbReference>
<dbReference type="GO" id="GO:0006508">
    <property type="term" value="P:proteolysis"/>
    <property type="evidence" value="ECO:0007669"/>
    <property type="project" value="UniProtKB-KW"/>
</dbReference>
<dbReference type="InterPro" id="IPR001270">
    <property type="entry name" value="ClpA/B"/>
</dbReference>
<accession>A0A2V1IW82</accession>
<name>A0A2V1IW82_9BACT</name>
<dbReference type="CDD" id="cd19499">
    <property type="entry name" value="RecA-like_ClpB_Hsp104-like"/>
    <property type="match status" value="1"/>
</dbReference>
<evidence type="ECO:0000256" key="4">
    <source>
        <dbReference type="ARBA" id="ARBA00023186"/>
    </source>
</evidence>
<dbReference type="SMART" id="SM01086">
    <property type="entry name" value="ClpB_D2-small"/>
    <property type="match status" value="1"/>
</dbReference>
<dbReference type="Gene3D" id="1.10.1780.10">
    <property type="entry name" value="Clp, N-terminal domain"/>
    <property type="match status" value="1"/>
</dbReference>
<dbReference type="PROSITE" id="PS51903">
    <property type="entry name" value="CLP_R"/>
    <property type="match status" value="1"/>
</dbReference>
<dbReference type="InterPro" id="IPR019489">
    <property type="entry name" value="Clp_ATPase_C"/>
</dbReference>
<proteinExistence type="inferred from homology"/>
<dbReference type="Pfam" id="PF00004">
    <property type="entry name" value="AAA"/>
    <property type="match status" value="1"/>
</dbReference>
<keyword evidence="3 6" id="KW-0067">ATP-binding</keyword>
<evidence type="ECO:0000313" key="11">
    <source>
        <dbReference type="Proteomes" id="UP000244925"/>
    </source>
</evidence>
<evidence type="ECO:0000256" key="6">
    <source>
        <dbReference type="RuleBase" id="RU004432"/>
    </source>
</evidence>
<gene>
    <name evidence="10" type="ORF">C5O25_02185</name>
</gene>
<dbReference type="GO" id="GO:0016887">
    <property type="term" value="F:ATP hydrolysis activity"/>
    <property type="evidence" value="ECO:0007669"/>
    <property type="project" value="InterPro"/>
</dbReference>
<dbReference type="PROSITE" id="PS00871">
    <property type="entry name" value="CLPAB_2"/>
    <property type="match status" value="1"/>
</dbReference>
<evidence type="ECO:0000256" key="3">
    <source>
        <dbReference type="ARBA" id="ARBA00022840"/>
    </source>
</evidence>
<dbReference type="InterPro" id="IPR036628">
    <property type="entry name" value="Clp_N_dom_sf"/>
</dbReference>
<keyword evidence="2 6" id="KW-0547">Nucleotide-binding</keyword>
<feature type="compositionally biased region" description="Acidic residues" evidence="7">
    <location>
        <begin position="164"/>
        <end position="175"/>
    </location>
</feature>
<keyword evidence="11" id="KW-1185">Reference proteome</keyword>
<evidence type="ECO:0000256" key="1">
    <source>
        <dbReference type="ARBA" id="ARBA00022737"/>
    </source>
</evidence>
<dbReference type="InterPro" id="IPR050130">
    <property type="entry name" value="ClpA_ClpB"/>
</dbReference>
<evidence type="ECO:0000313" key="10">
    <source>
        <dbReference type="EMBL" id="PWB09156.1"/>
    </source>
</evidence>